<protein>
    <submittedName>
        <fullName evidence="2">Methyltransferase FkbM family</fullName>
    </submittedName>
</protein>
<gene>
    <name evidence="2" type="ordered locus">Cmaq_1469</name>
</gene>
<dbReference type="InterPro" id="IPR006342">
    <property type="entry name" value="FkbM_mtfrase"/>
</dbReference>
<keyword evidence="2" id="KW-0808">Transferase</keyword>
<dbReference type="InterPro" id="IPR052514">
    <property type="entry name" value="SAM-dependent_MTase"/>
</dbReference>
<dbReference type="SUPFAM" id="SSF53335">
    <property type="entry name" value="S-adenosyl-L-methionine-dependent methyltransferases"/>
    <property type="match status" value="1"/>
</dbReference>
<dbReference type="GO" id="GO:0008168">
    <property type="term" value="F:methyltransferase activity"/>
    <property type="evidence" value="ECO:0007669"/>
    <property type="project" value="UniProtKB-KW"/>
</dbReference>
<dbReference type="Gene3D" id="3.40.50.150">
    <property type="entry name" value="Vaccinia Virus protein VP39"/>
    <property type="match status" value="1"/>
</dbReference>
<reference evidence="2 3" key="1">
    <citation type="submission" date="2007-10" db="EMBL/GenBank/DDBJ databases">
        <title>Complete sequence of Caldivirga maquilingensis IC-167.</title>
        <authorList>
            <consortium name="US DOE Joint Genome Institute"/>
            <person name="Copeland A."/>
            <person name="Lucas S."/>
            <person name="Lapidus A."/>
            <person name="Barry K."/>
            <person name="Glavina del Rio T."/>
            <person name="Dalin E."/>
            <person name="Tice H."/>
            <person name="Pitluck S."/>
            <person name="Saunders E."/>
            <person name="Brettin T."/>
            <person name="Bruce D."/>
            <person name="Detter J.C."/>
            <person name="Han C."/>
            <person name="Schmutz J."/>
            <person name="Larimer F."/>
            <person name="Land M."/>
            <person name="Hauser L."/>
            <person name="Kyrpides N."/>
            <person name="Ivanova N."/>
            <person name="Biddle J.F."/>
            <person name="Zhang Z."/>
            <person name="Fitz-Gibbon S.T."/>
            <person name="Lowe T.M."/>
            <person name="Saltikov C."/>
            <person name="House C.H."/>
            <person name="Richardson P."/>
        </authorList>
    </citation>
    <scope>NUCLEOTIDE SEQUENCE [LARGE SCALE GENOMIC DNA]</scope>
    <source>
        <strain evidence="3">ATCC 700844 / DSM 13496 / JCM 10307 / IC-167</strain>
    </source>
</reference>
<dbReference type="PANTHER" id="PTHR34203">
    <property type="entry name" value="METHYLTRANSFERASE, FKBM FAMILY PROTEIN"/>
    <property type="match status" value="1"/>
</dbReference>
<dbReference type="EMBL" id="CP000852">
    <property type="protein sequence ID" value="ABW02293.1"/>
    <property type="molecule type" value="Genomic_DNA"/>
</dbReference>
<evidence type="ECO:0000313" key="3">
    <source>
        <dbReference type="Proteomes" id="UP000001137"/>
    </source>
</evidence>
<dbReference type="InterPro" id="IPR029063">
    <property type="entry name" value="SAM-dependent_MTases_sf"/>
</dbReference>
<name>A8M974_CALMQ</name>
<dbReference type="AlphaFoldDB" id="A8M974"/>
<organism evidence="2 3">
    <name type="scientific">Caldivirga maquilingensis (strain ATCC 700844 / DSM 13496 / JCM 10307 / IC-167)</name>
    <dbReference type="NCBI Taxonomy" id="397948"/>
    <lineage>
        <taxon>Archaea</taxon>
        <taxon>Thermoproteota</taxon>
        <taxon>Thermoprotei</taxon>
        <taxon>Thermoproteales</taxon>
        <taxon>Thermoproteaceae</taxon>
        <taxon>Caldivirga</taxon>
    </lineage>
</organism>
<accession>A8M974</accession>
<evidence type="ECO:0000259" key="1">
    <source>
        <dbReference type="Pfam" id="PF05050"/>
    </source>
</evidence>
<dbReference type="Proteomes" id="UP000001137">
    <property type="component" value="Chromosome"/>
</dbReference>
<dbReference type="PANTHER" id="PTHR34203:SF15">
    <property type="entry name" value="SLL1173 PROTEIN"/>
    <property type="match status" value="1"/>
</dbReference>
<dbReference type="GO" id="GO:0032259">
    <property type="term" value="P:methylation"/>
    <property type="evidence" value="ECO:0007669"/>
    <property type="project" value="UniProtKB-KW"/>
</dbReference>
<dbReference type="GeneID" id="69064542"/>
<dbReference type="Pfam" id="PF05050">
    <property type="entry name" value="Methyltransf_21"/>
    <property type="match status" value="1"/>
</dbReference>
<keyword evidence="3" id="KW-1185">Reference proteome</keyword>
<sequence>MGLLRRVKALLRSRRLFRNWLSLGIRYQLVRYGLIKGNNLLTAICRDGNTSLIEPQVYGFIANVYYDGLIAGYDCGSKSVVLTNGSKLPLNRLHEIVGIKYGWFFNGDCWFKGGIMFKAMRWPIIETFELNQYNVIDVRGRVVVDVGAFVGDSAIYFALKGARKVYAIEPHPEAYEEMLMNISLNGLGDKIMPINIAVGRNGVVCISPDNDITSANVTYSMTEVECSGTRVRSIRLGDLIQKYSIEPDVLKMDCEGCEYDVIMNDYDAVKLFKELVFEYHAYATGRPVSELLRALSRDFKCEFVNEGFLQKYQPRYKREELGMIHCINID</sequence>
<keyword evidence="2" id="KW-0489">Methyltransferase</keyword>
<dbReference type="RefSeq" id="WP_012186512.1">
    <property type="nucleotide sequence ID" value="NC_009954.1"/>
</dbReference>
<dbReference type="KEGG" id="cma:Cmaq_1469"/>
<dbReference type="NCBIfam" id="TIGR01444">
    <property type="entry name" value="fkbM_fam"/>
    <property type="match status" value="1"/>
</dbReference>
<dbReference type="HOGENOM" id="CLU_063181_0_0_2"/>
<feature type="domain" description="Methyltransferase FkbM" evidence="1">
    <location>
        <begin position="145"/>
        <end position="283"/>
    </location>
</feature>
<proteinExistence type="predicted"/>
<evidence type="ECO:0000313" key="2">
    <source>
        <dbReference type="EMBL" id="ABW02293.1"/>
    </source>
</evidence>
<dbReference type="STRING" id="397948.Cmaq_1469"/>
<dbReference type="eggNOG" id="arCOG01400">
    <property type="taxonomic scope" value="Archaea"/>
</dbReference>